<gene>
    <name evidence="2" type="ORF">EIK76_06920</name>
</gene>
<dbReference type="Pfam" id="PF04488">
    <property type="entry name" value="Gly_transf_sug"/>
    <property type="match status" value="1"/>
</dbReference>
<dbReference type="PANTHER" id="PTHR32385:SF15">
    <property type="entry name" value="INOSITOL PHOSPHOCERAMIDE MANNOSYLTRANSFERASE 1"/>
    <property type="match status" value="1"/>
</dbReference>
<organism evidence="2 3">
    <name type="scientific">Rheinheimera mesophila</name>
    <dbReference type="NCBI Taxonomy" id="1547515"/>
    <lineage>
        <taxon>Bacteria</taxon>
        <taxon>Pseudomonadati</taxon>
        <taxon>Pseudomonadota</taxon>
        <taxon>Gammaproteobacteria</taxon>
        <taxon>Chromatiales</taxon>
        <taxon>Chromatiaceae</taxon>
        <taxon>Rheinheimera</taxon>
    </lineage>
</organism>
<sequence>MLNQCPMANPKVIPKIIHYVWVGTAPKTELALRCIASWKKFLPDYEIIEWNNERFATLNNRYAKEAFAAKKWAFVSDYLRLYALHQMGGFYFDTDLELTADLESFRHHHFVTGFERFKGRTAPVTAMMGAVPGHAIVKTLLSAYDSRSFYKADGSEDLTPNTGLISELFARDFGLHKPYAGDQIYQLTEDAFIYPSHYFCTPEPGKENFSIHHFNGSWFEEYSRKLLVYLAGYQLLRLKRNKVRTGELPLKQGERKIALLELNSRYSLLLLKSQS</sequence>
<reference evidence="2 3" key="1">
    <citation type="submission" date="2018-11" db="EMBL/GenBank/DDBJ databases">
        <title>Draft genome analysis of Rheinheimera mesophila isolated from an industrial waste site.</title>
        <authorList>
            <person name="Yu Q."/>
            <person name="Qi Y."/>
            <person name="Zhang H."/>
            <person name="Lu Y."/>
            <person name="Pu J."/>
        </authorList>
    </citation>
    <scope>NUCLEOTIDE SEQUENCE [LARGE SCALE GENOMIC DNA]</scope>
    <source>
        <strain evidence="2 3">IITR13</strain>
    </source>
</reference>
<dbReference type="RefSeq" id="WP_125060844.1">
    <property type="nucleotide sequence ID" value="NZ_RRCF01000001.1"/>
</dbReference>
<proteinExistence type="predicted"/>
<keyword evidence="1 2" id="KW-0808">Transferase</keyword>
<dbReference type="GO" id="GO:0000030">
    <property type="term" value="F:mannosyltransferase activity"/>
    <property type="evidence" value="ECO:0007669"/>
    <property type="project" value="TreeGrafter"/>
</dbReference>
<keyword evidence="3" id="KW-1185">Reference proteome</keyword>
<dbReference type="Proteomes" id="UP000276260">
    <property type="component" value="Unassembled WGS sequence"/>
</dbReference>
<evidence type="ECO:0000313" key="2">
    <source>
        <dbReference type="EMBL" id="RRJ23783.1"/>
    </source>
</evidence>
<protein>
    <submittedName>
        <fullName evidence="2">Glycosyl transferase</fullName>
    </submittedName>
</protein>
<dbReference type="SUPFAM" id="SSF53448">
    <property type="entry name" value="Nucleotide-diphospho-sugar transferases"/>
    <property type="match status" value="1"/>
</dbReference>
<evidence type="ECO:0000256" key="1">
    <source>
        <dbReference type="ARBA" id="ARBA00022679"/>
    </source>
</evidence>
<evidence type="ECO:0000313" key="3">
    <source>
        <dbReference type="Proteomes" id="UP000276260"/>
    </source>
</evidence>
<dbReference type="Gene3D" id="3.90.550.20">
    <property type="match status" value="1"/>
</dbReference>
<dbReference type="GO" id="GO:0051999">
    <property type="term" value="P:mannosyl-inositol phosphorylceramide biosynthetic process"/>
    <property type="evidence" value="ECO:0007669"/>
    <property type="project" value="TreeGrafter"/>
</dbReference>
<dbReference type="PANTHER" id="PTHR32385">
    <property type="entry name" value="MANNOSYL PHOSPHORYLINOSITOL CERAMIDE SYNTHASE"/>
    <property type="match status" value="1"/>
</dbReference>
<dbReference type="AlphaFoldDB" id="A0A3P3QTX4"/>
<dbReference type="InterPro" id="IPR051706">
    <property type="entry name" value="Glycosyltransferase_domain"/>
</dbReference>
<dbReference type="GO" id="GO:0016020">
    <property type="term" value="C:membrane"/>
    <property type="evidence" value="ECO:0007669"/>
    <property type="project" value="GOC"/>
</dbReference>
<name>A0A3P3QTX4_9GAMM</name>
<dbReference type="OrthoDB" id="9802987at2"/>
<comment type="caution">
    <text evidence="2">The sequence shown here is derived from an EMBL/GenBank/DDBJ whole genome shotgun (WGS) entry which is preliminary data.</text>
</comment>
<dbReference type="InterPro" id="IPR029044">
    <property type="entry name" value="Nucleotide-diphossugar_trans"/>
</dbReference>
<accession>A0A3P3QTX4</accession>
<dbReference type="InterPro" id="IPR007577">
    <property type="entry name" value="GlycoTrfase_DXD_sugar-bd_CS"/>
</dbReference>
<dbReference type="EMBL" id="RRCF01000001">
    <property type="protein sequence ID" value="RRJ23783.1"/>
    <property type="molecule type" value="Genomic_DNA"/>
</dbReference>